<protein>
    <recommendedName>
        <fullName evidence="2">Mce/MlaD domain-containing protein</fullName>
    </recommendedName>
</protein>
<keyword evidence="4" id="KW-1185">Reference proteome</keyword>
<feature type="transmembrane region" description="Helical" evidence="1">
    <location>
        <begin position="12"/>
        <end position="31"/>
    </location>
</feature>
<dbReference type="PANTHER" id="PTHR33371:SF4">
    <property type="entry name" value="INTERMEMBRANE PHOSPHOLIPID TRANSPORT SYSTEM BINDING PROTEIN MLAD"/>
    <property type="match status" value="1"/>
</dbReference>
<dbReference type="InterPro" id="IPR052336">
    <property type="entry name" value="MlaD_Phospholipid_Transporter"/>
</dbReference>
<dbReference type="InterPro" id="IPR003399">
    <property type="entry name" value="Mce/MlaD"/>
</dbReference>
<keyword evidence="1" id="KW-1133">Transmembrane helix</keyword>
<feature type="domain" description="Mce/MlaD" evidence="2">
    <location>
        <begin position="40"/>
        <end position="112"/>
    </location>
</feature>
<evidence type="ECO:0000256" key="1">
    <source>
        <dbReference type="SAM" id="Phobius"/>
    </source>
</evidence>
<comment type="caution">
    <text evidence="3">The sequence shown here is derived from an EMBL/GenBank/DDBJ whole genome shotgun (WGS) entry which is preliminary data.</text>
</comment>
<keyword evidence="1" id="KW-0812">Transmembrane</keyword>
<gene>
    <name evidence="3" type="ORF">HQ43_04985</name>
</gene>
<organism evidence="3 4">
    <name type="scientific">Porphyromonas canoris</name>
    <dbReference type="NCBI Taxonomy" id="36875"/>
    <lineage>
        <taxon>Bacteria</taxon>
        <taxon>Pseudomonadati</taxon>
        <taxon>Bacteroidota</taxon>
        <taxon>Bacteroidia</taxon>
        <taxon>Bacteroidales</taxon>
        <taxon>Porphyromonadaceae</taxon>
        <taxon>Porphyromonas</taxon>
    </lineage>
</organism>
<accession>A0ABR4XM00</accession>
<sequence>METLNKKSQLLRIGIVGLIALVILYFGLNFLKGLNIFSREYVYYTSLQNAKDVTVSTPILIDGYRVGLVTAVEYDYKDFTGTKVEMSIDKNLKIPKSSYVIVKGNPLSGAELVIVRTGTTDFHQPGERLNSKATTDILSQFTDELLPKLAGTINRIDTLLMGIHTIIDNGNIPETLGEIHATSINLNQTVRTLRLSIDKHLPGMMTDFRAGAASIAGITSKLDSLDYAATYAELQRTVEQLHQLTRRLQQPDNTLGLLLTDKRLYEQLNRVTLSADSLLVDIKANPKRYVKFSLF</sequence>
<evidence type="ECO:0000313" key="3">
    <source>
        <dbReference type="EMBL" id="KGN92593.1"/>
    </source>
</evidence>
<dbReference type="RefSeq" id="WP_036790422.1">
    <property type="nucleotide sequence ID" value="NZ_JQZV01000009.1"/>
</dbReference>
<name>A0ABR4XM00_9PORP</name>
<evidence type="ECO:0000259" key="2">
    <source>
        <dbReference type="Pfam" id="PF02470"/>
    </source>
</evidence>
<dbReference type="Pfam" id="PF02470">
    <property type="entry name" value="MlaD"/>
    <property type="match status" value="1"/>
</dbReference>
<dbReference type="PANTHER" id="PTHR33371">
    <property type="entry name" value="INTERMEMBRANE PHOSPHOLIPID TRANSPORT SYSTEM BINDING PROTEIN MLAD-RELATED"/>
    <property type="match status" value="1"/>
</dbReference>
<proteinExistence type="predicted"/>
<dbReference type="Proteomes" id="UP000030101">
    <property type="component" value="Unassembled WGS sequence"/>
</dbReference>
<keyword evidence="1" id="KW-0472">Membrane</keyword>
<reference evidence="3 4" key="1">
    <citation type="submission" date="2014-08" db="EMBL/GenBank/DDBJ databases">
        <title>Porphyromonas canoris strain:OH2762 Genome sequencing.</title>
        <authorList>
            <person name="Wallis C."/>
            <person name="Deusch O."/>
            <person name="O'Flynn C."/>
            <person name="Davis I."/>
            <person name="Jospin G."/>
            <person name="Darling A.E."/>
            <person name="Coil D.A."/>
            <person name="Alexiev A."/>
            <person name="Horsfall A."/>
            <person name="Kirkwood N."/>
            <person name="Harris S."/>
            <person name="Eisen J.A."/>
        </authorList>
    </citation>
    <scope>NUCLEOTIDE SEQUENCE [LARGE SCALE GENOMIC DNA]</scope>
    <source>
        <strain evidence="4">COT-108 OH2762</strain>
    </source>
</reference>
<evidence type="ECO:0000313" key="4">
    <source>
        <dbReference type="Proteomes" id="UP000030101"/>
    </source>
</evidence>
<dbReference type="EMBL" id="JQZV01000009">
    <property type="protein sequence ID" value="KGN92593.1"/>
    <property type="molecule type" value="Genomic_DNA"/>
</dbReference>